<feature type="compositionally biased region" description="Pro residues" evidence="6">
    <location>
        <begin position="549"/>
        <end position="561"/>
    </location>
</feature>
<reference evidence="8" key="1">
    <citation type="journal article" date="2020" name="mSystems">
        <title>Genome- and Community-Level Interaction Insights into Carbon Utilization and Element Cycling Functions of Hydrothermarchaeota in Hydrothermal Sediment.</title>
        <authorList>
            <person name="Zhou Z."/>
            <person name="Liu Y."/>
            <person name="Xu W."/>
            <person name="Pan J."/>
            <person name="Luo Z.H."/>
            <person name="Li M."/>
        </authorList>
    </citation>
    <scope>NUCLEOTIDE SEQUENCE [LARGE SCALE GENOMIC DNA]</scope>
    <source>
        <strain evidence="8">SpSt-548</strain>
    </source>
</reference>
<dbReference type="EMBL" id="DSXI01000416">
    <property type="protein sequence ID" value="HGS05497.1"/>
    <property type="molecule type" value="Genomic_DNA"/>
</dbReference>
<evidence type="ECO:0000256" key="3">
    <source>
        <dbReference type="ARBA" id="ARBA00022692"/>
    </source>
</evidence>
<evidence type="ECO:0000256" key="6">
    <source>
        <dbReference type="SAM" id="MobiDB-lite"/>
    </source>
</evidence>
<evidence type="ECO:0000256" key="2">
    <source>
        <dbReference type="ARBA" id="ARBA00022475"/>
    </source>
</evidence>
<evidence type="ECO:0000256" key="4">
    <source>
        <dbReference type="ARBA" id="ARBA00022989"/>
    </source>
</evidence>
<dbReference type="Pfam" id="PF01943">
    <property type="entry name" value="Polysacc_synt"/>
    <property type="match status" value="1"/>
</dbReference>
<sequence length="561" mass="61038">MGIFDLATVLCPRKPVNVERKPKPPPVFSPTNPDILIYKKARNQPCAMAAVSPGFMPPVPVQSATPKPPASHRLAVKLVSLLSARWLHELLQFFLFIYLARQSSTTYGIFQLALSLGSIYLLVGEFGLNLPLVSLLSRPGANARQTLSQVLTLKAGALVLAGLGVLFFVFWQNYASPLREVALIICGGMGLEALASTFFTTLQVQGRQGLEGRLRAAAALVGFTYAFTALALGAPPYAVALFKPLEALVNLLGSTAAVGLGGLWRLPDLRGLWRTCRGVAVFALMEAAAILYNKANVFFLERRLGPQGVAHYSATWVLVDGVSTIATTLVLQSVLFPLFAKYWEVDRQEVARLAHASARWLLGAGLLLMFFLYAESDRIIPWLYGPEFTEAVWLQRWLVLTIFFALVHNLSGFLMISMGVPGVLAAFYLVGLGFNLLFCWLVIPRAPLLGAALAIILTKGGIALMSFTFTHRRLRFLPWRDLGQLAAAALVGLGCFHAGKAYLSRTPVSITAFCLMLGLLVYWWHRKFPQVGPPSRREMGGEGGQKPGAPAPSPISPPPTP</sequence>
<dbReference type="PANTHER" id="PTHR30250">
    <property type="entry name" value="PST FAMILY PREDICTED COLANIC ACID TRANSPORTER"/>
    <property type="match status" value="1"/>
</dbReference>
<feature type="region of interest" description="Disordered" evidence="6">
    <location>
        <begin position="533"/>
        <end position="561"/>
    </location>
</feature>
<dbReference type="InterPro" id="IPR002797">
    <property type="entry name" value="Polysacc_synth"/>
</dbReference>
<evidence type="ECO:0000256" key="1">
    <source>
        <dbReference type="ARBA" id="ARBA00004651"/>
    </source>
</evidence>
<dbReference type="PANTHER" id="PTHR30250:SF11">
    <property type="entry name" value="O-ANTIGEN TRANSPORTER-RELATED"/>
    <property type="match status" value="1"/>
</dbReference>
<keyword evidence="3 7" id="KW-0812">Transmembrane</keyword>
<proteinExistence type="predicted"/>
<dbReference type="GO" id="GO:0005886">
    <property type="term" value="C:plasma membrane"/>
    <property type="evidence" value="ECO:0007669"/>
    <property type="project" value="UniProtKB-SubCell"/>
</dbReference>
<comment type="caution">
    <text evidence="8">The sequence shown here is derived from an EMBL/GenBank/DDBJ whole genome shotgun (WGS) entry which is preliminary data.</text>
</comment>
<feature type="transmembrane region" description="Helical" evidence="7">
    <location>
        <begin position="278"/>
        <end position="295"/>
    </location>
</feature>
<feature type="transmembrane region" description="Helical" evidence="7">
    <location>
        <begin position="357"/>
        <end position="374"/>
    </location>
</feature>
<keyword evidence="4 7" id="KW-1133">Transmembrane helix</keyword>
<feature type="transmembrane region" description="Helical" evidence="7">
    <location>
        <begin position="181"/>
        <end position="202"/>
    </location>
</feature>
<protein>
    <submittedName>
        <fullName evidence="8">Polysaccharide biosynthesis protein</fullName>
    </submittedName>
</protein>
<accession>A0A7V4G8W2</accession>
<feature type="transmembrane region" description="Helical" evidence="7">
    <location>
        <begin position="449"/>
        <end position="470"/>
    </location>
</feature>
<feature type="transmembrane region" description="Helical" evidence="7">
    <location>
        <begin position="157"/>
        <end position="175"/>
    </location>
</feature>
<feature type="transmembrane region" description="Helical" evidence="7">
    <location>
        <begin position="247"/>
        <end position="266"/>
    </location>
</feature>
<evidence type="ECO:0000256" key="5">
    <source>
        <dbReference type="ARBA" id="ARBA00023136"/>
    </source>
</evidence>
<keyword evidence="5 7" id="KW-0472">Membrane</keyword>
<keyword evidence="2" id="KW-1003">Cell membrane</keyword>
<evidence type="ECO:0000313" key="8">
    <source>
        <dbReference type="EMBL" id="HGS05497.1"/>
    </source>
</evidence>
<comment type="subcellular location">
    <subcellularLocation>
        <location evidence="1">Cell membrane</location>
        <topology evidence="1">Multi-pass membrane protein</topology>
    </subcellularLocation>
</comment>
<feature type="transmembrane region" description="Helical" evidence="7">
    <location>
        <begin position="508"/>
        <end position="525"/>
    </location>
</feature>
<name>A0A7V4G8W2_9BACT</name>
<feature type="transmembrane region" description="Helical" evidence="7">
    <location>
        <begin position="394"/>
        <end position="416"/>
    </location>
</feature>
<feature type="transmembrane region" description="Helical" evidence="7">
    <location>
        <begin position="112"/>
        <end position="136"/>
    </location>
</feature>
<dbReference type="InterPro" id="IPR050833">
    <property type="entry name" value="Poly_Biosynth_Transport"/>
</dbReference>
<gene>
    <name evidence="8" type="ORF">ENT08_07140</name>
</gene>
<feature type="transmembrane region" description="Helical" evidence="7">
    <location>
        <begin position="315"/>
        <end position="336"/>
    </location>
</feature>
<dbReference type="AlphaFoldDB" id="A0A7V4G8W2"/>
<organism evidence="8">
    <name type="scientific">Desulfobacca acetoxidans</name>
    <dbReference type="NCBI Taxonomy" id="60893"/>
    <lineage>
        <taxon>Bacteria</taxon>
        <taxon>Pseudomonadati</taxon>
        <taxon>Thermodesulfobacteriota</taxon>
        <taxon>Desulfobaccia</taxon>
        <taxon>Desulfobaccales</taxon>
        <taxon>Desulfobaccaceae</taxon>
        <taxon>Desulfobacca</taxon>
    </lineage>
</organism>
<evidence type="ECO:0000256" key="7">
    <source>
        <dbReference type="SAM" id="Phobius"/>
    </source>
</evidence>
<feature type="transmembrane region" description="Helical" evidence="7">
    <location>
        <begin position="423"/>
        <end position="443"/>
    </location>
</feature>
<feature type="transmembrane region" description="Helical" evidence="7">
    <location>
        <begin position="214"/>
        <end position="235"/>
    </location>
</feature>